<evidence type="ECO:0000313" key="1">
    <source>
        <dbReference type="EMBL" id="KAK6780884.1"/>
    </source>
</evidence>
<dbReference type="EMBL" id="JBANQN010000009">
    <property type="protein sequence ID" value="KAK6780884.1"/>
    <property type="molecule type" value="Genomic_DNA"/>
</dbReference>
<proteinExistence type="predicted"/>
<sequence length="105" mass="11816">MIVTYVISVNCSEQGGHTLGLSSNNMLDVLLISINMVRRQCETKCQFLLLCCGICEQEKDEHCNNCRKNQREMSDTNFANQEELYSASSSNGSTQDYHFGYGICT</sequence>
<dbReference type="AlphaFoldDB" id="A0AAN8T3U3"/>
<keyword evidence="2" id="KW-1185">Reference proteome</keyword>
<name>A0AAN8T3U3_SOLBU</name>
<accession>A0AAN8T3U3</accession>
<evidence type="ECO:0000313" key="2">
    <source>
        <dbReference type="Proteomes" id="UP001371456"/>
    </source>
</evidence>
<gene>
    <name evidence="1" type="ORF">RDI58_023068</name>
</gene>
<dbReference type="Proteomes" id="UP001371456">
    <property type="component" value="Unassembled WGS sequence"/>
</dbReference>
<comment type="caution">
    <text evidence="1">The sequence shown here is derived from an EMBL/GenBank/DDBJ whole genome shotgun (WGS) entry which is preliminary data.</text>
</comment>
<organism evidence="1 2">
    <name type="scientific">Solanum bulbocastanum</name>
    <name type="common">Wild potato</name>
    <dbReference type="NCBI Taxonomy" id="147425"/>
    <lineage>
        <taxon>Eukaryota</taxon>
        <taxon>Viridiplantae</taxon>
        <taxon>Streptophyta</taxon>
        <taxon>Embryophyta</taxon>
        <taxon>Tracheophyta</taxon>
        <taxon>Spermatophyta</taxon>
        <taxon>Magnoliopsida</taxon>
        <taxon>eudicotyledons</taxon>
        <taxon>Gunneridae</taxon>
        <taxon>Pentapetalae</taxon>
        <taxon>asterids</taxon>
        <taxon>lamiids</taxon>
        <taxon>Solanales</taxon>
        <taxon>Solanaceae</taxon>
        <taxon>Solanoideae</taxon>
        <taxon>Solaneae</taxon>
        <taxon>Solanum</taxon>
    </lineage>
</organism>
<reference evidence="1 2" key="1">
    <citation type="submission" date="2024-02" db="EMBL/GenBank/DDBJ databases">
        <title>de novo genome assembly of Solanum bulbocastanum strain 11H21.</title>
        <authorList>
            <person name="Hosaka A.J."/>
        </authorList>
    </citation>
    <scope>NUCLEOTIDE SEQUENCE [LARGE SCALE GENOMIC DNA]</scope>
    <source>
        <tissue evidence="1">Young leaves</tissue>
    </source>
</reference>
<protein>
    <submittedName>
        <fullName evidence="1">Uncharacterized protein</fullName>
    </submittedName>
</protein>